<keyword evidence="1" id="KW-0472">Membrane</keyword>
<evidence type="ECO:0000313" key="2">
    <source>
        <dbReference type="EMBL" id="GCE96648.1"/>
    </source>
</evidence>
<keyword evidence="3" id="KW-1185">Reference proteome</keyword>
<sequence>MELFNLFAKKSSQETKAITDEDMLGIVGEFNKSLPSLPENSEILEEISFDKVVSYLKSDRPDSPSLTQAAIVRQKHPEGTFLALVFLDENNHLIYLPSGLQAGRQIVAKKLNQKLSKFLGDRDFSLVDLKQTSIVVKVIKIVSIIIWTMVIFLVLFPLLGHQIMNQALSAELNTPSLEITPNMVAFGWLGNQQAFDQARQTAYKEAKQYAEQELDKWETELIKRIDTDFLNWYFSYFNQKKQELDVLVQYVSQNFINGFDQSKINEQIKNSVNYNLQREFARRVVSSKSAESKFNTIKIDTTELYLEKLSGQLKNVPKKYKIAEADWQQYLETIKVRLENEQGDQSLPVKVIGGYLTTKAVAKIAAMTSGKVVAGLISSSIASVIDPAVAVGLIAWDYWDYNNGVTENKPRLREDLVESLSELKNTLLKDPELGVMSAVNELDEQIKNSV</sequence>
<dbReference type="Proteomes" id="UP000326169">
    <property type="component" value="Unassembled WGS sequence"/>
</dbReference>
<proteinExistence type="predicted"/>
<keyword evidence="1" id="KW-1133">Transmembrane helix</keyword>
<gene>
    <name evidence="2" type="ORF">NIES46_47200</name>
</gene>
<comment type="caution">
    <text evidence="2">The sequence shown here is derived from an EMBL/GenBank/DDBJ whole genome shotgun (WGS) entry which is preliminary data.</text>
</comment>
<evidence type="ECO:0000256" key="1">
    <source>
        <dbReference type="SAM" id="Phobius"/>
    </source>
</evidence>
<evidence type="ECO:0000313" key="3">
    <source>
        <dbReference type="Proteomes" id="UP000326169"/>
    </source>
</evidence>
<feature type="transmembrane region" description="Helical" evidence="1">
    <location>
        <begin position="138"/>
        <end position="159"/>
    </location>
</feature>
<accession>A0A5M3TF35</accession>
<keyword evidence="1" id="KW-0812">Transmembrane</keyword>
<organism evidence="2 3">
    <name type="scientific">Limnospira platensis NIES-46</name>
    <dbReference type="NCBI Taxonomy" id="1236695"/>
    <lineage>
        <taxon>Bacteria</taxon>
        <taxon>Bacillati</taxon>
        <taxon>Cyanobacteriota</taxon>
        <taxon>Cyanophyceae</taxon>
        <taxon>Oscillatoriophycideae</taxon>
        <taxon>Oscillatoriales</taxon>
        <taxon>Sirenicapillariaceae</taxon>
        <taxon>Limnospira</taxon>
    </lineage>
</organism>
<name>A0A5M3TF35_LIMPL</name>
<reference evidence="2 3" key="1">
    <citation type="journal article" date="2019" name="J Genomics">
        <title>The Draft Genome of a Hydrogen-producing Cyanobacterium, Arthrospira platensis NIES-46.</title>
        <authorList>
            <person name="Suzuki S."/>
            <person name="Yamaguchi H."/>
            <person name="Kawachi M."/>
        </authorList>
    </citation>
    <scope>NUCLEOTIDE SEQUENCE [LARGE SCALE GENOMIC DNA]</scope>
    <source>
        <strain evidence="2 3">NIES-46</strain>
    </source>
</reference>
<protein>
    <submittedName>
        <fullName evidence="2">Uncharacterized protein</fullName>
    </submittedName>
</protein>
<dbReference type="EMBL" id="BIMW01000214">
    <property type="protein sequence ID" value="GCE96648.1"/>
    <property type="molecule type" value="Genomic_DNA"/>
</dbReference>